<keyword evidence="3" id="KW-0812">Transmembrane</keyword>
<evidence type="ECO:0000313" key="6">
    <source>
        <dbReference type="Proteomes" id="UP000719412"/>
    </source>
</evidence>
<keyword evidence="6" id="KW-1185">Reference proteome</keyword>
<dbReference type="GO" id="GO:0000981">
    <property type="term" value="F:DNA-binding transcription factor activity, RNA polymerase II-specific"/>
    <property type="evidence" value="ECO:0007669"/>
    <property type="project" value="TreeGrafter"/>
</dbReference>
<dbReference type="SMART" id="SM00338">
    <property type="entry name" value="BRLZ"/>
    <property type="match status" value="1"/>
</dbReference>
<reference evidence="5" key="2">
    <citation type="submission" date="2021-08" db="EMBL/GenBank/DDBJ databases">
        <authorList>
            <person name="Eriksson T."/>
        </authorList>
    </citation>
    <scope>NUCLEOTIDE SEQUENCE</scope>
    <source>
        <strain evidence="5">Stoneville</strain>
        <tissue evidence="5">Whole head</tissue>
    </source>
</reference>
<dbReference type="Proteomes" id="UP000719412">
    <property type="component" value="Unassembled WGS sequence"/>
</dbReference>
<dbReference type="InterPro" id="IPR004827">
    <property type="entry name" value="bZIP"/>
</dbReference>
<keyword evidence="3" id="KW-0472">Membrane</keyword>
<feature type="compositionally biased region" description="Polar residues" evidence="2">
    <location>
        <begin position="1"/>
        <end position="22"/>
    </location>
</feature>
<reference evidence="5" key="1">
    <citation type="journal article" date="2020" name="J Insects Food Feed">
        <title>The yellow mealworm (Tenebrio molitor) genome: a resource for the emerging insects as food and feed industry.</title>
        <authorList>
            <person name="Eriksson T."/>
            <person name="Andere A."/>
            <person name="Kelstrup H."/>
            <person name="Emery V."/>
            <person name="Picard C."/>
        </authorList>
    </citation>
    <scope>NUCLEOTIDE SEQUENCE</scope>
    <source>
        <strain evidence="5">Stoneville</strain>
        <tissue evidence="5">Whole head</tissue>
    </source>
</reference>
<dbReference type="EMBL" id="JABDTM020028214">
    <property type="protein sequence ID" value="KAH0809314.1"/>
    <property type="molecule type" value="Genomic_DNA"/>
</dbReference>
<evidence type="ECO:0000259" key="4">
    <source>
        <dbReference type="PROSITE" id="PS50217"/>
    </source>
</evidence>
<feature type="transmembrane region" description="Helical" evidence="3">
    <location>
        <begin position="457"/>
        <end position="481"/>
    </location>
</feature>
<protein>
    <recommendedName>
        <fullName evidence="4">BZIP domain-containing protein</fullName>
    </recommendedName>
</protein>
<name>A0A8J6H736_TENMO</name>
<dbReference type="GO" id="GO:0005634">
    <property type="term" value="C:nucleus"/>
    <property type="evidence" value="ECO:0007669"/>
    <property type="project" value="UniProtKB-ARBA"/>
</dbReference>
<feature type="transmembrane region" description="Helical" evidence="3">
    <location>
        <begin position="400"/>
        <end position="419"/>
    </location>
</feature>
<dbReference type="Gene3D" id="3.30.420.10">
    <property type="entry name" value="Ribonuclease H-like superfamily/Ribonuclease H"/>
    <property type="match status" value="1"/>
</dbReference>
<keyword evidence="1" id="KW-0175">Coiled coil</keyword>
<dbReference type="Pfam" id="PF07716">
    <property type="entry name" value="bZIP_2"/>
    <property type="match status" value="1"/>
</dbReference>
<comment type="caution">
    <text evidence="5">The sequence shown here is derived from an EMBL/GenBank/DDBJ whole genome shotgun (WGS) entry which is preliminary data.</text>
</comment>
<dbReference type="AlphaFoldDB" id="A0A8J6H736"/>
<organism evidence="5 6">
    <name type="scientific">Tenebrio molitor</name>
    <name type="common">Yellow mealworm beetle</name>
    <dbReference type="NCBI Taxonomy" id="7067"/>
    <lineage>
        <taxon>Eukaryota</taxon>
        <taxon>Metazoa</taxon>
        <taxon>Ecdysozoa</taxon>
        <taxon>Arthropoda</taxon>
        <taxon>Hexapoda</taxon>
        <taxon>Insecta</taxon>
        <taxon>Pterygota</taxon>
        <taxon>Neoptera</taxon>
        <taxon>Endopterygota</taxon>
        <taxon>Coleoptera</taxon>
        <taxon>Polyphaga</taxon>
        <taxon>Cucujiformia</taxon>
        <taxon>Tenebrionidae</taxon>
        <taxon>Tenebrio</taxon>
    </lineage>
</organism>
<feature type="coiled-coil region" evidence="1">
    <location>
        <begin position="257"/>
        <end position="291"/>
    </location>
</feature>
<dbReference type="InterPro" id="IPR046347">
    <property type="entry name" value="bZIP_sf"/>
</dbReference>
<feature type="domain" description="BZIP" evidence="4">
    <location>
        <begin position="232"/>
        <end position="295"/>
    </location>
</feature>
<keyword evidence="3" id="KW-1133">Transmembrane helix</keyword>
<feature type="region of interest" description="Disordered" evidence="2">
    <location>
        <begin position="1"/>
        <end position="26"/>
    </location>
</feature>
<sequence>MDSPQMYDNHQQGQSSGGMNNNESKKSVIMNNNNLTTLNNNTGISKQTTALLKQHHLQQYQQQELNDLNTPEISLDLQNLIDDSQFGDGLFSDILQGQQGKHLQGLPTRPVMGTPTYPRTTLAYMPQPVHSGATYSATQNSNSDSNSSAGSDVPSIKEEPVDPQEYRRQACNVLPNGYMGPYPAAPGAATFTTLAPSPVMHHQLNLNAMKGKGMMLNQHIARKSVKPCDKNSDEYRRRRERNNIAVRKSREKAKVRTRETEEKVKILVKENERLQKRIELLTEELNVLRSLFSNVGVLPEHVHREINKHLDTFQLQQQQQQQHMSEDRQRMMDNIHDYGPDTDRVLQEVGDLFVICATKLFPAETSPESFAGPHSSTRTIAITKILLLILLPLPEGPETVISLNVVLLTLAGVLLLVGVTKEDRVCIIIFICFNVCAMVLQALGLLIVYLGNTNDTVAQWILVMLIVEHIPFLYMIPIGVIEYRIIKETHLQIADNYSRSALRMSAPHAGQMGKGETKTDYAGIGERKRNIQIFICILPSAATLGSKSGAVQGRLGLLPVENGVFSRARVRLPRQNSPASISDPPVTLGGRVEKKPKTKPSLNSSVHIKLDNLSNSHTIIYNRTHLHLIQSFKRALHSGVALDVLVAPVIAPCAVWGAQPARSLHRGRPPRPGYEPTAHFHTLRCPLTTYDRCIWLPPPAVSTRRVRSTAYPCHEPKVPHPDIRCSGIIPWYRENGGKKFEKFLVQSPPVIPIPEAVPQKKRTNWVDAQCSFVYRAHTHTHDPLDPAASALKIFLAGSGRKALTVPEIRRKGRCTAEVDDRQGPTKVKDSNRDFVIGINEGAVIASVTEITNVELVPALYKIDLWQVLEPEFLTKLFEIGCTQLSSVQGNKQKFCLDHNDGRIRVWRRPGERYIDSTAQEIVAFGGRSIMQDNARPHIAGIVRNCFNDHNIEVMEWPANSSDLNPIEHLWDTLNKRIREHQPIRNLQHVEELLLQEWELLPQEAISNLIRSMPRRCAELIRVRGGHVVRMDEGSVQDVDDVWNRREMGITGWMTKAKDRNRWKRSHGPAGL</sequence>
<dbReference type="GO" id="GO:0006351">
    <property type="term" value="P:DNA-templated transcription"/>
    <property type="evidence" value="ECO:0007669"/>
    <property type="project" value="InterPro"/>
</dbReference>
<dbReference type="PANTHER" id="PTHR23334:SF20">
    <property type="entry name" value="BASIC LEUCINE ZIPPER 24"/>
    <property type="match status" value="1"/>
</dbReference>
<feature type="compositionally biased region" description="Basic and acidic residues" evidence="2">
    <location>
        <begin position="155"/>
        <end position="164"/>
    </location>
</feature>
<dbReference type="InterPro" id="IPR038717">
    <property type="entry name" value="Tc1-like_DDE_dom"/>
</dbReference>
<dbReference type="InterPro" id="IPR031106">
    <property type="entry name" value="C/EBP"/>
</dbReference>
<proteinExistence type="predicted"/>
<evidence type="ECO:0000256" key="1">
    <source>
        <dbReference type="SAM" id="Coils"/>
    </source>
</evidence>
<feature type="region of interest" description="Disordered" evidence="2">
    <location>
        <begin position="574"/>
        <end position="603"/>
    </location>
</feature>
<dbReference type="CDD" id="cd14693">
    <property type="entry name" value="bZIP_CEBP"/>
    <property type="match status" value="1"/>
</dbReference>
<feature type="region of interest" description="Disordered" evidence="2">
    <location>
        <begin position="101"/>
        <end position="164"/>
    </location>
</feature>
<feature type="transmembrane region" description="Helical" evidence="3">
    <location>
        <begin position="426"/>
        <end position="451"/>
    </location>
</feature>
<dbReference type="Gene3D" id="1.20.5.170">
    <property type="match status" value="1"/>
</dbReference>
<evidence type="ECO:0000256" key="3">
    <source>
        <dbReference type="SAM" id="Phobius"/>
    </source>
</evidence>
<evidence type="ECO:0000256" key="2">
    <source>
        <dbReference type="SAM" id="MobiDB-lite"/>
    </source>
</evidence>
<dbReference type="Pfam" id="PF13358">
    <property type="entry name" value="DDE_3"/>
    <property type="match status" value="1"/>
</dbReference>
<dbReference type="PANTHER" id="PTHR23334">
    <property type="entry name" value="CCAAT/ENHANCER BINDING PROTEIN"/>
    <property type="match status" value="1"/>
</dbReference>
<evidence type="ECO:0000313" key="5">
    <source>
        <dbReference type="EMBL" id="KAH0809314.1"/>
    </source>
</evidence>
<dbReference type="PROSITE" id="PS50217">
    <property type="entry name" value="BZIP"/>
    <property type="match status" value="1"/>
</dbReference>
<gene>
    <name evidence="5" type="ORF">GEV33_013477</name>
</gene>
<feature type="transmembrane region" description="Helical" evidence="3">
    <location>
        <begin position="640"/>
        <end position="658"/>
    </location>
</feature>
<feature type="compositionally biased region" description="Low complexity" evidence="2">
    <location>
        <begin position="136"/>
        <end position="154"/>
    </location>
</feature>
<accession>A0A8J6H736</accession>
<dbReference type="SUPFAM" id="SSF57959">
    <property type="entry name" value="Leucine zipper domain"/>
    <property type="match status" value="1"/>
</dbReference>
<dbReference type="InterPro" id="IPR036397">
    <property type="entry name" value="RNaseH_sf"/>
</dbReference>
<dbReference type="GO" id="GO:0000978">
    <property type="term" value="F:RNA polymerase II cis-regulatory region sequence-specific DNA binding"/>
    <property type="evidence" value="ECO:0007669"/>
    <property type="project" value="TreeGrafter"/>
</dbReference>